<protein>
    <recommendedName>
        <fullName evidence="2">Nucleolar 27S pre-rRNA processing Urb2/Npa2 C-terminal domain-containing protein</fullName>
    </recommendedName>
</protein>
<evidence type="ECO:0000259" key="2">
    <source>
        <dbReference type="Pfam" id="PF10441"/>
    </source>
</evidence>
<feature type="domain" description="Nucleolar 27S pre-rRNA processing Urb2/Npa2 C-terminal" evidence="2">
    <location>
        <begin position="1171"/>
        <end position="1399"/>
    </location>
</feature>
<dbReference type="Proteomes" id="UP001556367">
    <property type="component" value="Unassembled WGS sequence"/>
</dbReference>
<accession>A0ABR3J5W7</accession>
<evidence type="ECO:0000313" key="4">
    <source>
        <dbReference type="Proteomes" id="UP001556367"/>
    </source>
</evidence>
<proteinExistence type="predicted"/>
<reference evidence="4" key="1">
    <citation type="submission" date="2024-06" db="EMBL/GenBank/DDBJ databases">
        <title>Multi-omics analyses provide insights into the biosynthesis of the anticancer antibiotic pleurotin in Hohenbuehelia grisea.</title>
        <authorList>
            <person name="Weaver J.A."/>
            <person name="Alberti F."/>
        </authorList>
    </citation>
    <scope>NUCLEOTIDE SEQUENCE [LARGE SCALE GENOMIC DNA]</scope>
    <source>
        <strain evidence="4">T-177</strain>
    </source>
</reference>
<sequence length="1401" mass="155782">MAHQQSPQEFARALKSSADPPQPGGPSKIEIAATAWHNAGFDFPGKRDIIVEWILTRFLKGGQQKSLPHPLVDLRYWELLWHIMSPSTGTSQPIKTWLAPMVYPIPVAHMLQNYFSLLKDLPEYDARLTSFSCKCMSVIWPLSAQKLASDALLECYGSFLKLIELYSEDEHMVRFGLILTSSLRTSLGNGGNQRKLCGSFIQAYLKDWALFLSATSGSSTSHAILGQAAYTVGANILFNLETIKYHLDQKSEHAIFGAIHGLASSCPSIIDAIPRLFGSFVTFVKKNRASLFAQSSKKTSTAGDDVRTAAIRFYISCRSALEQYPVDERHMSARLALATQLDQENIYQVPYKEAEVELKKEVDFCISHLNQPGCSQDLQSLSFEYLAVLARIHHGIIEPSIPLFFPHLLYISCPSAFTLLHLLLDYHTKTRTVDQHIQHLIETASTEVLARWSGDPLQGYLSSSAGALLHADYLDRLAKSVYGFLTPLQTFSVAQLIADSFDKAWNKFHDNPSPNDDGMEVDQALSSMGLDATAFSHNARISSIVFSSLHLQAVPKDVRLAVEALLQRLDKTVTKKALGSTLKLDRWRDTPSAWATQIVTAATLRLKYALLIAYPDEIGQLSSAKFLGKALEVHSHGKLLPELRLELVRILVFMTEDRSETKYQVLDTALRFATQHISTPGIAWNGLTYALTEAQRNSENDVSLALLHMLIQRWLPTLDDAAYEPQLQQLVACLMSIPLDTPQAGFGASNIVVQALHSAQFWEHSALRSVLIAAISERLEPLGDPEAMAVDQPSSSTLQSALAALRLLLAFPPEFIPRSNRVDFTKKAYALDALLFSSTPRVGEVSRSLVFTRTFAYRMINGPGSVELPRDTGVQFIKRVLAQEQLELSSAHTSITLKLVETQFAMLFKSSNDSKMLVEIFKMIETLPESRRTVKLKFLICLADVLTKEGQFSQAPEESRKPILAFFRSTETYLDSQMAVVTGGEAKVLGLDVLRSWHRLLVLGRWIGKASQQTRKLSSTLLARLRNLDPSLSADEFEDFCAVSIGIFLEEVHFVSHRIHQLEVTLATYASLCHKITRPEILAVVNSSFSRAAKGLSTAEYAHVLSLAAQFLASAGSTIAQRQSILQLTSVLLRDPPQGSLKIIQSFTSKALADFAGDLTLVDLPRELHTQALEFVSQCCVDRPAALRLVDLGSIWPILTNTLAISKRHDSSTSTEIFHHVVNILGALVRLRRDLVVHTLPQLGLILQQLVQSLRHLRENLGPTQRQLVANTLPRWINPDQPLGIKEAKALARLFESLSTKTIPRNNAPSPELQKAESLAKPLSKHVSFVLKTYIDAMNDQLSMLPLSTRRELRPGLYALCSMLSNHCRDALMVSALDAGGKTAMKMLWKEYEKQRYQGRG</sequence>
<dbReference type="Pfam" id="PF10441">
    <property type="entry name" value="Urb2"/>
    <property type="match status" value="1"/>
</dbReference>
<keyword evidence="4" id="KW-1185">Reference proteome</keyword>
<feature type="region of interest" description="Disordered" evidence="1">
    <location>
        <begin position="1"/>
        <end position="28"/>
    </location>
</feature>
<organism evidence="3 4">
    <name type="scientific">Hohenbuehelia grisea</name>
    <dbReference type="NCBI Taxonomy" id="104357"/>
    <lineage>
        <taxon>Eukaryota</taxon>
        <taxon>Fungi</taxon>
        <taxon>Dikarya</taxon>
        <taxon>Basidiomycota</taxon>
        <taxon>Agaricomycotina</taxon>
        <taxon>Agaricomycetes</taxon>
        <taxon>Agaricomycetidae</taxon>
        <taxon>Agaricales</taxon>
        <taxon>Pleurotineae</taxon>
        <taxon>Pleurotaceae</taxon>
        <taxon>Hohenbuehelia</taxon>
    </lineage>
</organism>
<name>A0ABR3J5W7_9AGAR</name>
<gene>
    <name evidence="3" type="ORF">HGRIS_007656</name>
</gene>
<dbReference type="InterPro" id="IPR018849">
    <property type="entry name" value="Urb2/Npa2_C"/>
</dbReference>
<dbReference type="EMBL" id="JASNQZ010000011">
    <property type="protein sequence ID" value="KAL0950897.1"/>
    <property type="molecule type" value="Genomic_DNA"/>
</dbReference>
<comment type="caution">
    <text evidence="3">The sequence shown here is derived from an EMBL/GenBank/DDBJ whole genome shotgun (WGS) entry which is preliminary data.</text>
</comment>
<evidence type="ECO:0000313" key="3">
    <source>
        <dbReference type="EMBL" id="KAL0950897.1"/>
    </source>
</evidence>
<evidence type="ECO:0000256" key="1">
    <source>
        <dbReference type="SAM" id="MobiDB-lite"/>
    </source>
</evidence>